<dbReference type="Pfam" id="PF07275">
    <property type="entry name" value="ArdA"/>
    <property type="match status" value="1"/>
</dbReference>
<comment type="caution">
    <text evidence="1">The sequence shown here is derived from an EMBL/GenBank/DDBJ whole genome shotgun (WGS) entry which is preliminary data.</text>
</comment>
<reference evidence="1 2" key="1">
    <citation type="submission" date="2018-06" db="EMBL/GenBank/DDBJ databases">
        <title>NTM in soil in Japan.</title>
        <authorList>
            <person name="Ohya K."/>
        </authorList>
    </citation>
    <scope>NUCLEOTIDE SEQUENCE [LARGE SCALE GENOMIC DNA]</scope>
    <source>
        <strain evidence="1 2">GF28</strain>
    </source>
</reference>
<protein>
    <recommendedName>
        <fullName evidence="3">Antirestriction protein ArdA</fullName>
    </recommendedName>
</protein>
<dbReference type="InterPro" id="IPR009899">
    <property type="entry name" value="ArdA"/>
</dbReference>
<proteinExistence type="predicted"/>
<dbReference type="AlphaFoldDB" id="A0A329MC70"/>
<accession>A0A329MC70</accession>
<evidence type="ECO:0000313" key="2">
    <source>
        <dbReference type="Proteomes" id="UP000250915"/>
    </source>
</evidence>
<dbReference type="Proteomes" id="UP000250915">
    <property type="component" value="Unassembled WGS sequence"/>
</dbReference>
<dbReference type="EMBL" id="QMEV01000001">
    <property type="protein sequence ID" value="RAV17494.1"/>
    <property type="molecule type" value="Genomic_DNA"/>
</dbReference>
<dbReference type="Gene3D" id="1.10.10.1190">
    <property type="entry name" value="Antirestriction protein ArdA, domain 3"/>
    <property type="match status" value="1"/>
</dbReference>
<name>A0A329MC70_9MYCO</name>
<dbReference type="OrthoDB" id="944647at2"/>
<organism evidence="1 2">
    <name type="scientific">Mycobacterium colombiense</name>
    <dbReference type="NCBI Taxonomy" id="339268"/>
    <lineage>
        <taxon>Bacteria</taxon>
        <taxon>Bacillati</taxon>
        <taxon>Actinomycetota</taxon>
        <taxon>Actinomycetes</taxon>
        <taxon>Mycobacteriales</taxon>
        <taxon>Mycobacteriaceae</taxon>
        <taxon>Mycobacterium</taxon>
        <taxon>Mycobacterium avium complex (MAC)</taxon>
    </lineage>
</organism>
<dbReference type="InterPro" id="IPR041893">
    <property type="entry name" value="ArdA_dom3"/>
</dbReference>
<evidence type="ECO:0000313" key="1">
    <source>
        <dbReference type="EMBL" id="RAV17494.1"/>
    </source>
</evidence>
<evidence type="ECO:0008006" key="3">
    <source>
        <dbReference type="Google" id="ProtNLM"/>
    </source>
</evidence>
<sequence length="134" mass="15588">MGIDNYEDIIDVRDIIERVEYLEETSNGSVVDGSAGAEYEGHEDDHEEYAELTALLDELRGNGGDEQWRGDWYPVTLIRDSYFEDYAQELAEDIGAITGAEQWPHNCIDWERAARELRMDYTSVEYDGVTYWYR</sequence>
<gene>
    <name evidence="1" type="ORF">DQP57_00260</name>
</gene>